<evidence type="ECO:0000256" key="1">
    <source>
        <dbReference type="SAM" id="SignalP"/>
    </source>
</evidence>
<dbReference type="Proteomes" id="UP000645610">
    <property type="component" value="Unassembled WGS sequence"/>
</dbReference>
<gene>
    <name evidence="3" type="ORF">I2I01_07355</name>
</gene>
<comment type="caution">
    <text evidence="3">The sequence shown here is derived from an EMBL/GenBank/DDBJ whole genome shotgun (WGS) entry which is preliminary data.</text>
</comment>
<dbReference type="RefSeq" id="WP_196285809.1">
    <property type="nucleotide sequence ID" value="NZ_JADQDP010000002.1"/>
</dbReference>
<name>A0A931BGZ1_9BACT</name>
<dbReference type="AlphaFoldDB" id="A0A931BGZ1"/>
<protein>
    <submittedName>
        <fullName evidence="3">Fibronectin type III-like domain-contianing protein</fullName>
    </submittedName>
</protein>
<keyword evidence="4" id="KW-1185">Reference proteome</keyword>
<dbReference type="InterPro" id="IPR026891">
    <property type="entry name" value="Fn3-like"/>
</dbReference>
<dbReference type="Gene3D" id="2.60.40.10">
    <property type="entry name" value="Immunoglobulins"/>
    <property type="match status" value="1"/>
</dbReference>
<dbReference type="InterPro" id="IPR013783">
    <property type="entry name" value="Ig-like_fold"/>
</dbReference>
<sequence>MSTGLLLASLLGHSLTAQAAPEDTLVVNPAQQAIYLDENHYSMLAKAAMPQKQLKAFERINRAPQQKKTVTFSLTAEAIYPGTSKATPASAGSSRCINS</sequence>
<feature type="chain" id="PRO_5037625071" evidence="1">
    <location>
        <begin position="20"/>
        <end position="99"/>
    </location>
</feature>
<keyword evidence="1" id="KW-0732">Signal</keyword>
<evidence type="ECO:0000313" key="3">
    <source>
        <dbReference type="EMBL" id="MBF9141446.1"/>
    </source>
</evidence>
<dbReference type="Pfam" id="PF14310">
    <property type="entry name" value="Fn3-like"/>
    <property type="match status" value="1"/>
</dbReference>
<organism evidence="3 4">
    <name type="scientific">Hymenobacter properus</name>
    <dbReference type="NCBI Taxonomy" id="2791026"/>
    <lineage>
        <taxon>Bacteria</taxon>
        <taxon>Pseudomonadati</taxon>
        <taxon>Bacteroidota</taxon>
        <taxon>Cytophagia</taxon>
        <taxon>Cytophagales</taxon>
        <taxon>Hymenobacteraceae</taxon>
        <taxon>Hymenobacter</taxon>
    </lineage>
</organism>
<feature type="domain" description="Fibronectin type III-like" evidence="2">
    <location>
        <begin position="46"/>
        <end position="78"/>
    </location>
</feature>
<dbReference type="EMBL" id="JADQDP010000002">
    <property type="protein sequence ID" value="MBF9141446.1"/>
    <property type="molecule type" value="Genomic_DNA"/>
</dbReference>
<evidence type="ECO:0000259" key="2">
    <source>
        <dbReference type="Pfam" id="PF14310"/>
    </source>
</evidence>
<evidence type="ECO:0000313" key="4">
    <source>
        <dbReference type="Proteomes" id="UP000645610"/>
    </source>
</evidence>
<proteinExistence type="predicted"/>
<reference evidence="3 4" key="1">
    <citation type="submission" date="2020-11" db="EMBL/GenBank/DDBJ databases">
        <authorList>
            <person name="Kim M.K."/>
        </authorList>
    </citation>
    <scope>NUCLEOTIDE SEQUENCE [LARGE SCALE GENOMIC DNA]</scope>
    <source>
        <strain evidence="3 4">BT439</strain>
    </source>
</reference>
<feature type="signal peptide" evidence="1">
    <location>
        <begin position="1"/>
        <end position="19"/>
    </location>
</feature>
<accession>A0A931BGZ1</accession>